<keyword evidence="4" id="KW-1185">Reference proteome</keyword>
<feature type="transmembrane region" description="Helical" evidence="1">
    <location>
        <begin position="250"/>
        <end position="269"/>
    </location>
</feature>
<comment type="caution">
    <text evidence="3">The sequence shown here is derived from an EMBL/GenBank/DDBJ whole genome shotgun (WGS) entry which is preliminary data.</text>
</comment>
<keyword evidence="1" id="KW-1133">Transmembrane helix</keyword>
<dbReference type="OrthoDB" id="3533814at2759"/>
<dbReference type="PANTHER" id="PTHR34502">
    <property type="entry name" value="DUF6594 DOMAIN-CONTAINING PROTEIN-RELATED"/>
    <property type="match status" value="1"/>
</dbReference>
<feature type="transmembrane region" description="Helical" evidence="1">
    <location>
        <begin position="216"/>
        <end position="243"/>
    </location>
</feature>
<evidence type="ECO:0000256" key="1">
    <source>
        <dbReference type="SAM" id="Phobius"/>
    </source>
</evidence>
<keyword evidence="1" id="KW-0812">Transmembrane</keyword>
<accession>A0A8H7AUC6</accession>
<dbReference type="AlphaFoldDB" id="A0A8H7AUC6"/>
<evidence type="ECO:0000259" key="2">
    <source>
        <dbReference type="Pfam" id="PF20237"/>
    </source>
</evidence>
<dbReference type="InterPro" id="IPR046529">
    <property type="entry name" value="DUF6594"/>
</dbReference>
<evidence type="ECO:0000313" key="3">
    <source>
        <dbReference type="EMBL" id="KAF7511280.1"/>
    </source>
</evidence>
<protein>
    <recommendedName>
        <fullName evidence="2">DUF6594 domain-containing protein</fullName>
    </recommendedName>
</protein>
<feature type="domain" description="DUF6594" evidence="2">
    <location>
        <begin position="20"/>
        <end position="287"/>
    </location>
</feature>
<dbReference type="EMBL" id="JAACFV010000021">
    <property type="protein sequence ID" value="KAF7511280.1"/>
    <property type="molecule type" value="Genomic_DNA"/>
</dbReference>
<organism evidence="3 4">
    <name type="scientific">Endocarpon pusillum</name>
    <dbReference type="NCBI Taxonomy" id="364733"/>
    <lineage>
        <taxon>Eukaryota</taxon>
        <taxon>Fungi</taxon>
        <taxon>Dikarya</taxon>
        <taxon>Ascomycota</taxon>
        <taxon>Pezizomycotina</taxon>
        <taxon>Eurotiomycetes</taxon>
        <taxon>Chaetothyriomycetidae</taxon>
        <taxon>Verrucariales</taxon>
        <taxon>Verrucariaceae</taxon>
        <taxon>Endocarpon</taxon>
    </lineage>
</organism>
<dbReference type="PANTHER" id="PTHR34502:SF4">
    <property type="entry name" value="DUF6594 DOMAIN-CONTAINING PROTEIN"/>
    <property type="match status" value="1"/>
</dbReference>
<keyword evidence="1" id="KW-0472">Membrane</keyword>
<sequence length="303" mass="33731">MPGLSDLEQDGMKITYLASYASLAKFVSSDPDHSTAIFKTFDRLAARNLLYLQSELAEFQAQQDRYDEDDLKAGITSHDWHKLRQSSRDWNALVENSKNDGRLRSRVQLAYKIRKKIKEYHEAMMLESAILSLRKPSKQTHKAFRNTFNNLGSSQDPLPCLGSSNETLYDDRNDLAALRRAPEEDRLTVFLRTCCSLLFSRRSNCNSSLGYGSERLISFVVSAITVLLAASFLFGAIYALYAIQRDRVKLGVIAGFTIAFALCIALVTNARRSEIFGASAAYAAVLVVFVSGSLNDGMPGITP</sequence>
<feature type="transmembrane region" description="Helical" evidence="1">
    <location>
        <begin position="275"/>
        <end position="294"/>
    </location>
</feature>
<name>A0A8H7AUC6_9EURO</name>
<reference evidence="3" key="1">
    <citation type="submission" date="2020-02" db="EMBL/GenBank/DDBJ databases">
        <authorList>
            <person name="Palmer J.M."/>
        </authorList>
    </citation>
    <scope>NUCLEOTIDE SEQUENCE</scope>
    <source>
        <strain evidence="3">EPUS1.4</strain>
        <tissue evidence="3">Thallus</tissue>
    </source>
</reference>
<dbReference type="Proteomes" id="UP000606974">
    <property type="component" value="Unassembled WGS sequence"/>
</dbReference>
<gene>
    <name evidence="3" type="ORF">GJ744_004845</name>
</gene>
<proteinExistence type="predicted"/>
<dbReference type="Pfam" id="PF20237">
    <property type="entry name" value="DUF6594"/>
    <property type="match status" value="1"/>
</dbReference>
<evidence type="ECO:0000313" key="4">
    <source>
        <dbReference type="Proteomes" id="UP000606974"/>
    </source>
</evidence>